<keyword evidence="2" id="KW-1185">Reference proteome</keyword>
<gene>
    <name evidence="1" type="ORF">HPB49_006921</name>
</gene>
<sequence>MEMATDRDEVETILSSILASEKDGLTLRRLDDEYRATVGTCIPFEEFGHDTLAEFLESMPEVVSLQRGFNKDIIAHAAYNAVTAHVTKMVAEQKSGPVRVHKQHVQRPCHRNVHPYRKQLWASKNSSARDTYNFASRSSGLPSGPVYPVTAGHSQTRVQFSTRARQPLMELPGNVEQFRSSQYSNRPGANRKRRSMKFPMAGNFVYGNGWCTANMMAWMSFLKAAGIVRKMAVAYSRLLMLHGVNPSSMWLCTGQDIFQMGISNFRDIHLIQEHAHQLHALHRSSVIADNWLEGAGYPGTFNEGSAGQDGSLVHVPLRRNRRSDRAKGHYNYSGFVPTALNFQSVVSESSIKRRLGWRH</sequence>
<accession>A0ACB8CVV7</accession>
<reference evidence="1" key="1">
    <citation type="submission" date="2020-05" db="EMBL/GenBank/DDBJ databases">
        <title>Large-scale comparative analyses of tick genomes elucidate their genetic diversity and vector capacities.</title>
        <authorList>
            <person name="Jia N."/>
            <person name="Wang J."/>
            <person name="Shi W."/>
            <person name="Du L."/>
            <person name="Sun Y."/>
            <person name="Zhan W."/>
            <person name="Jiang J."/>
            <person name="Wang Q."/>
            <person name="Zhang B."/>
            <person name="Ji P."/>
            <person name="Sakyi L.B."/>
            <person name="Cui X."/>
            <person name="Yuan T."/>
            <person name="Jiang B."/>
            <person name="Yang W."/>
            <person name="Lam T.T.-Y."/>
            <person name="Chang Q."/>
            <person name="Ding S."/>
            <person name="Wang X."/>
            <person name="Zhu J."/>
            <person name="Ruan X."/>
            <person name="Zhao L."/>
            <person name="Wei J."/>
            <person name="Que T."/>
            <person name="Du C."/>
            <person name="Cheng J."/>
            <person name="Dai P."/>
            <person name="Han X."/>
            <person name="Huang E."/>
            <person name="Gao Y."/>
            <person name="Liu J."/>
            <person name="Shao H."/>
            <person name="Ye R."/>
            <person name="Li L."/>
            <person name="Wei W."/>
            <person name="Wang X."/>
            <person name="Wang C."/>
            <person name="Yang T."/>
            <person name="Huo Q."/>
            <person name="Li W."/>
            <person name="Guo W."/>
            <person name="Chen H."/>
            <person name="Zhou L."/>
            <person name="Ni X."/>
            <person name="Tian J."/>
            <person name="Zhou Y."/>
            <person name="Sheng Y."/>
            <person name="Liu T."/>
            <person name="Pan Y."/>
            <person name="Xia L."/>
            <person name="Li J."/>
            <person name="Zhao F."/>
            <person name="Cao W."/>
        </authorList>
    </citation>
    <scope>NUCLEOTIDE SEQUENCE</scope>
    <source>
        <strain evidence="1">Dsil-2018</strain>
    </source>
</reference>
<organism evidence="1 2">
    <name type="scientific">Dermacentor silvarum</name>
    <name type="common">Tick</name>
    <dbReference type="NCBI Taxonomy" id="543639"/>
    <lineage>
        <taxon>Eukaryota</taxon>
        <taxon>Metazoa</taxon>
        <taxon>Ecdysozoa</taxon>
        <taxon>Arthropoda</taxon>
        <taxon>Chelicerata</taxon>
        <taxon>Arachnida</taxon>
        <taxon>Acari</taxon>
        <taxon>Parasitiformes</taxon>
        <taxon>Ixodida</taxon>
        <taxon>Ixodoidea</taxon>
        <taxon>Ixodidae</taxon>
        <taxon>Rhipicephalinae</taxon>
        <taxon>Dermacentor</taxon>
    </lineage>
</organism>
<proteinExistence type="predicted"/>
<protein>
    <submittedName>
        <fullName evidence="1">Uncharacterized protein</fullName>
    </submittedName>
</protein>
<name>A0ACB8CVV7_DERSI</name>
<evidence type="ECO:0000313" key="1">
    <source>
        <dbReference type="EMBL" id="KAH7953291.1"/>
    </source>
</evidence>
<comment type="caution">
    <text evidence="1">The sequence shown here is derived from an EMBL/GenBank/DDBJ whole genome shotgun (WGS) entry which is preliminary data.</text>
</comment>
<dbReference type="Proteomes" id="UP000821865">
    <property type="component" value="Chromosome 4"/>
</dbReference>
<dbReference type="EMBL" id="CM023473">
    <property type="protein sequence ID" value="KAH7953291.1"/>
    <property type="molecule type" value="Genomic_DNA"/>
</dbReference>
<evidence type="ECO:0000313" key="2">
    <source>
        <dbReference type="Proteomes" id="UP000821865"/>
    </source>
</evidence>